<dbReference type="GO" id="GO:0046983">
    <property type="term" value="F:protein dimerization activity"/>
    <property type="evidence" value="ECO:0007669"/>
    <property type="project" value="InterPro"/>
</dbReference>
<dbReference type="AlphaFoldDB" id="A0A7Y2H3S6"/>
<protein>
    <submittedName>
        <fullName evidence="9">PAS domain S-box protein</fullName>
    </submittedName>
</protein>
<dbReference type="InterPro" id="IPR013767">
    <property type="entry name" value="PAS_fold"/>
</dbReference>
<dbReference type="InterPro" id="IPR011712">
    <property type="entry name" value="Sig_transdc_His_kin_sub3_dim/P"/>
</dbReference>
<evidence type="ECO:0000313" key="10">
    <source>
        <dbReference type="Proteomes" id="UP000547674"/>
    </source>
</evidence>
<organism evidence="9 10">
    <name type="scientific">Eiseniibacteriota bacterium</name>
    <dbReference type="NCBI Taxonomy" id="2212470"/>
    <lineage>
        <taxon>Bacteria</taxon>
        <taxon>Candidatus Eiseniibacteriota</taxon>
    </lineage>
</organism>
<dbReference type="SUPFAM" id="SSF55785">
    <property type="entry name" value="PYP-like sensor domain (PAS domain)"/>
    <property type="match status" value="1"/>
</dbReference>
<dbReference type="GO" id="GO:0000155">
    <property type="term" value="F:phosphorelay sensor kinase activity"/>
    <property type="evidence" value="ECO:0007669"/>
    <property type="project" value="InterPro"/>
</dbReference>
<dbReference type="Pfam" id="PF00989">
    <property type="entry name" value="PAS"/>
    <property type="match status" value="1"/>
</dbReference>
<evidence type="ECO:0000313" key="9">
    <source>
        <dbReference type="EMBL" id="NNF08360.1"/>
    </source>
</evidence>
<dbReference type="InterPro" id="IPR036890">
    <property type="entry name" value="HATPase_C_sf"/>
</dbReference>
<dbReference type="Gene3D" id="3.30.565.10">
    <property type="entry name" value="Histidine kinase-like ATPase, C-terminal domain"/>
    <property type="match status" value="1"/>
</dbReference>
<dbReference type="GO" id="GO:0016020">
    <property type="term" value="C:membrane"/>
    <property type="evidence" value="ECO:0007669"/>
    <property type="project" value="InterPro"/>
</dbReference>
<keyword evidence="4" id="KW-0175">Coiled coil</keyword>
<feature type="coiled-coil region" evidence="4">
    <location>
        <begin position="207"/>
        <end position="234"/>
    </location>
</feature>
<evidence type="ECO:0000259" key="6">
    <source>
        <dbReference type="PROSITE" id="PS50109"/>
    </source>
</evidence>
<evidence type="ECO:0000256" key="3">
    <source>
        <dbReference type="ARBA" id="ARBA00023012"/>
    </source>
</evidence>
<evidence type="ECO:0000256" key="1">
    <source>
        <dbReference type="ARBA" id="ARBA00022679"/>
    </source>
</evidence>
<dbReference type="Gene3D" id="3.30.450.20">
    <property type="entry name" value="PAS domain"/>
    <property type="match status" value="1"/>
</dbReference>
<dbReference type="CDD" id="cd16917">
    <property type="entry name" value="HATPase_UhpB-NarQ-NarX-like"/>
    <property type="match status" value="1"/>
</dbReference>
<feature type="domain" description="Histidine kinase" evidence="6">
    <location>
        <begin position="342"/>
        <end position="434"/>
    </location>
</feature>
<reference evidence="9 10" key="1">
    <citation type="submission" date="2020-03" db="EMBL/GenBank/DDBJ databases">
        <title>Metabolic flexibility allows generalist bacteria to become dominant in a frequently disturbed ecosystem.</title>
        <authorList>
            <person name="Chen Y.-J."/>
            <person name="Leung P.M."/>
            <person name="Bay S.K."/>
            <person name="Hugenholtz P."/>
            <person name="Kessler A.J."/>
            <person name="Shelley G."/>
            <person name="Waite D.W."/>
            <person name="Cook P.L."/>
            <person name="Greening C."/>
        </authorList>
    </citation>
    <scope>NUCLEOTIDE SEQUENCE [LARGE SCALE GENOMIC DNA]</scope>
    <source>
        <strain evidence="9">SS_bin_28</strain>
    </source>
</reference>
<dbReference type="NCBIfam" id="TIGR00229">
    <property type="entry name" value="sensory_box"/>
    <property type="match status" value="1"/>
</dbReference>
<keyword evidence="5" id="KW-0472">Membrane</keyword>
<dbReference type="EMBL" id="JABDJR010000661">
    <property type="protein sequence ID" value="NNF08360.1"/>
    <property type="molecule type" value="Genomic_DNA"/>
</dbReference>
<feature type="domain" description="PAS" evidence="7">
    <location>
        <begin position="91"/>
        <end position="161"/>
    </location>
</feature>
<proteinExistence type="predicted"/>
<dbReference type="InterPro" id="IPR035965">
    <property type="entry name" value="PAS-like_dom_sf"/>
</dbReference>
<keyword evidence="2" id="KW-0418">Kinase</keyword>
<evidence type="ECO:0000259" key="8">
    <source>
        <dbReference type="PROSITE" id="PS50113"/>
    </source>
</evidence>
<dbReference type="InterPro" id="IPR000014">
    <property type="entry name" value="PAS"/>
</dbReference>
<dbReference type="InterPro" id="IPR003594">
    <property type="entry name" value="HATPase_dom"/>
</dbReference>
<dbReference type="Pfam" id="PF07730">
    <property type="entry name" value="HisKA_3"/>
    <property type="match status" value="1"/>
</dbReference>
<evidence type="ECO:0000256" key="5">
    <source>
        <dbReference type="SAM" id="Phobius"/>
    </source>
</evidence>
<accession>A0A7Y2H3S6</accession>
<gene>
    <name evidence="9" type="ORF">HKN21_16485</name>
</gene>
<dbReference type="Pfam" id="PF02518">
    <property type="entry name" value="HATPase_c"/>
    <property type="match status" value="1"/>
</dbReference>
<dbReference type="PROSITE" id="PS50109">
    <property type="entry name" value="HIS_KIN"/>
    <property type="match status" value="1"/>
</dbReference>
<dbReference type="SMART" id="SM00086">
    <property type="entry name" value="PAC"/>
    <property type="match status" value="1"/>
</dbReference>
<keyword evidence="3" id="KW-0902">Two-component regulatory system</keyword>
<feature type="transmembrane region" description="Helical" evidence="5">
    <location>
        <begin position="35"/>
        <end position="56"/>
    </location>
</feature>
<dbReference type="InterPro" id="IPR001610">
    <property type="entry name" value="PAC"/>
</dbReference>
<keyword evidence="5" id="KW-0812">Transmembrane</keyword>
<name>A0A7Y2H3S6_UNCEI</name>
<dbReference type="PANTHER" id="PTHR24421">
    <property type="entry name" value="NITRATE/NITRITE SENSOR PROTEIN NARX-RELATED"/>
    <property type="match status" value="1"/>
</dbReference>
<evidence type="ECO:0000259" key="7">
    <source>
        <dbReference type="PROSITE" id="PS50112"/>
    </source>
</evidence>
<dbReference type="PROSITE" id="PS50112">
    <property type="entry name" value="PAS"/>
    <property type="match status" value="1"/>
</dbReference>
<dbReference type="InterPro" id="IPR000700">
    <property type="entry name" value="PAS-assoc_C"/>
</dbReference>
<evidence type="ECO:0000256" key="2">
    <source>
        <dbReference type="ARBA" id="ARBA00022777"/>
    </source>
</evidence>
<dbReference type="CDD" id="cd00130">
    <property type="entry name" value="PAS"/>
    <property type="match status" value="1"/>
</dbReference>
<dbReference type="SMART" id="SM00091">
    <property type="entry name" value="PAS"/>
    <property type="match status" value="1"/>
</dbReference>
<sequence length="451" mass="50452">MIPLIVAVLTVAILFLVWEIIIRSLQPGPDAIHDFHLARGISASLCTAMAVTFVLWRSSRRRAVEIERRAGALVESVVSRERQALNALQVSERRYRALYENTPMMYFTLDTEGTVLSVNEEGSKQLGYEHGELLGGQVLDVFHEDSREQVKRDLQTFLSDNKDVARWEARKRRKDGSVITVAETVSTIHDESGRTVILVICEDISERKRSEQRLREYQEALRALSSDLALAEEGERRRIAIGLHDQVGQTLALAKIQLHQLQHSGDDQRIPVIQRVEDLLEQTLISCRSLTFDLCSPILYELGLEAALKSLGPQLEAASDIHFQFAAENKPNTVPEELAIILYRSARELLRNAVKHSKAKNATMKLRGQGDRIKLEILDDGVGFDTMNTGLPSRDGGFGLFSVTEQLRSVGGSIKIESSREKGTHIVIETPLEDSRERHTHQVGLGRVVGG</sequence>
<dbReference type="InterPro" id="IPR050482">
    <property type="entry name" value="Sensor_HK_TwoCompSys"/>
</dbReference>
<dbReference type="Proteomes" id="UP000547674">
    <property type="component" value="Unassembled WGS sequence"/>
</dbReference>
<dbReference type="SUPFAM" id="SSF55874">
    <property type="entry name" value="ATPase domain of HSP90 chaperone/DNA topoisomerase II/histidine kinase"/>
    <property type="match status" value="1"/>
</dbReference>
<evidence type="ECO:0000256" key="4">
    <source>
        <dbReference type="SAM" id="Coils"/>
    </source>
</evidence>
<keyword evidence="5" id="KW-1133">Transmembrane helix</keyword>
<comment type="caution">
    <text evidence="9">The sequence shown here is derived from an EMBL/GenBank/DDBJ whole genome shotgun (WGS) entry which is preliminary data.</text>
</comment>
<feature type="domain" description="PAC" evidence="8">
    <location>
        <begin position="165"/>
        <end position="216"/>
    </location>
</feature>
<dbReference type="PROSITE" id="PS50113">
    <property type="entry name" value="PAC"/>
    <property type="match status" value="1"/>
</dbReference>
<keyword evidence="1" id="KW-0808">Transferase</keyword>
<dbReference type="PANTHER" id="PTHR24421:SF58">
    <property type="entry name" value="SIGNAL TRANSDUCTION HISTIDINE-PROTEIN KINASE_PHOSPHATASE UHPB"/>
    <property type="match status" value="1"/>
</dbReference>
<dbReference type="InterPro" id="IPR005467">
    <property type="entry name" value="His_kinase_dom"/>
</dbReference>
<dbReference type="Gene3D" id="1.20.5.1930">
    <property type="match status" value="1"/>
</dbReference>
<dbReference type="GO" id="GO:0006355">
    <property type="term" value="P:regulation of DNA-templated transcription"/>
    <property type="evidence" value="ECO:0007669"/>
    <property type="project" value="InterPro"/>
</dbReference>